<dbReference type="CDD" id="cd00064">
    <property type="entry name" value="FU"/>
    <property type="match status" value="1"/>
</dbReference>
<keyword evidence="3" id="KW-0964">Secreted</keyword>
<evidence type="ECO:0000256" key="10">
    <source>
        <dbReference type="ARBA" id="ARBA00023180"/>
    </source>
</evidence>
<evidence type="ECO:0000256" key="3">
    <source>
        <dbReference type="ARBA" id="ARBA00022525"/>
    </source>
</evidence>
<keyword evidence="4" id="KW-0716">Sensory transduction</keyword>
<dbReference type="InterPro" id="IPR036383">
    <property type="entry name" value="TSP1_rpt_sf"/>
</dbReference>
<dbReference type="InterPro" id="IPR006212">
    <property type="entry name" value="Furin_repeat"/>
</dbReference>
<dbReference type="SUPFAM" id="SSF57184">
    <property type="entry name" value="Growth factor receptor domain"/>
    <property type="match status" value="1"/>
</dbReference>
<name>A0AAD8G9R8_ACIOX</name>
<feature type="signal peptide" evidence="12">
    <location>
        <begin position="1"/>
        <end position="21"/>
    </location>
</feature>
<keyword evidence="7 12" id="KW-0732">Signal</keyword>
<keyword evidence="6" id="KW-0879">Wnt signaling pathway</keyword>
<dbReference type="Pfam" id="PF19028">
    <property type="entry name" value="TSP1_spondin"/>
    <property type="match status" value="1"/>
</dbReference>
<evidence type="ECO:0000256" key="5">
    <source>
        <dbReference type="ARBA" id="ARBA00022674"/>
    </source>
</evidence>
<evidence type="ECO:0000259" key="14">
    <source>
        <dbReference type="Pfam" id="PF19028"/>
    </source>
</evidence>
<dbReference type="SUPFAM" id="SSF82895">
    <property type="entry name" value="TSP-1 type 1 repeat"/>
    <property type="match status" value="1"/>
</dbReference>
<evidence type="ECO:0000256" key="8">
    <source>
        <dbReference type="ARBA" id="ARBA00022737"/>
    </source>
</evidence>
<dbReference type="FunFam" id="2.10.220.10:FF:000003">
    <property type="entry name" value="R-spondin 3"/>
    <property type="match status" value="1"/>
</dbReference>
<keyword evidence="5" id="KW-0358">Heparin-binding</keyword>
<proteinExistence type="inferred from homology"/>
<evidence type="ECO:0000256" key="12">
    <source>
        <dbReference type="SAM" id="SignalP"/>
    </source>
</evidence>
<dbReference type="PANTHER" id="PTHR46987:SF1">
    <property type="entry name" value="R-SPONDIN-3"/>
    <property type="match status" value="1"/>
</dbReference>
<evidence type="ECO:0000313" key="16">
    <source>
        <dbReference type="Proteomes" id="UP001230051"/>
    </source>
</evidence>
<evidence type="ECO:0000256" key="4">
    <source>
        <dbReference type="ARBA" id="ARBA00022606"/>
    </source>
</evidence>
<evidence type="ECO:0000256" key="7">
    <source>
        <dbReference type="ARBA" id="ARBA00022729"/>
    </source>
</evidence>
<dbReference type="Proteomes" id="UP001230051">
    <property type="component" value="Unassembled WGS sequence"/>
</dbReference>
<dbReference type="EMBL" id="JAGXEW010000006">
    <property type="protein sequence ID" value="KAK1170386.1"/>
    <property type="molecule type" value="Genomic_DNA"/>
</dbReference>
<gene>
    <name evidence="15" type="primary">RSPO3</name>
    <name evidence="15" type="ORF">AOXY_G7218</name>
</gene>
<dbReference type="InterPro" id="IPR043601">
    <property type="entry name" value="Rspo_Fu-CRD_dom"/>
</dbReference>
<evidence type="ECO:0000256" key="2">
    <source>
        <dbReference type="ARBA" id="ARBA00007308"/>
    </source>
</evidence>
<dbReference type="Gene3D" id="2.10.220.10">
    <property type="entry name" value="Hormone Receptor, Insulin-like Growth Factor Receptor 1, Chain A, domain 2"/>
    <property type="match status" value="1"/>
</dbReference>
<comment type="similarity">
    <text evidence="2">Belongs to the R-spondin family.</text>
</comment>
<dbReference type="GO" id="GO:0005102">
    <property type="term" value="F:signaling receptor binding"/>
    <property type="evidence" value="ECO:0007669"/>
    <property type="project" value="UniProtKB-ARBA"/>
</dbReference>
<keyword evidence="9" id="KW-1015">Disulfide bond</keyword>
<feature type="compositionally biased region" description="Basic residues" evidence="11">
    <location>
        <begin position="252"/>
        <end position="261"/>
    </location>
</feature>
<feature type="domain" description="R-spondin Fu-CRD" evidence="13">
    <location>
        <begin position="43"/>
        <end position="142"/>
    </location>
</feature>
<protein>
    <submittedName>
        <fullName evidence="15">R-spondin-3-like</fullName>
    </submittedName>
</protein>
<comment type="caution">
    <text evidence="15">The sequence shown here is derived from an EMBL/GenBank/DDBJ whole genome shotgun (WGS) entry which is preliminary data.</text>
</comment>
<evidence type="ECO:0000259" key="13">
    <source>
        <dbReference type="Pfam" id="PF15913"/>
    </source>
</evidence>
<dbReference type="PANTHER" id="PTHR46987">
    <property type="entry name" value="NEUROHYPOPHYSIAL HORMONES, N-TERMINAL DOMAIN CONTAINING PROTEIN"/>
    <property type="match status" value="1"/>
</dbReference>
<feature type="chain" id="PRO_5041969662" evidence="12">
    <location>
        <begin position="22"/>
        <end position="273"/>
    </location>
</feature>
<evidence type="ECO:0000256" key="1">
    <source>
        <dbReference type="ARBA" id="ARBA00004613"/>
    </source>
</evidence>
<evidence type="ECO:0000256" key="9">
    <source>
        <dbReference type="ARBA" id="ARBA00023157"/>
    </source>
</evidence>
<sequence>MQLQLISLVLIFLHSMEYIDTQQASRIRRHRKLHPGVSHGCQGGCATCSDYNGCLSCKPRLFFFLERDGMRQTGVCLSSCPSGYYGTRSPDINKCTKCKADCDACFNRNFCTKCKAGFYLHMGRCLDVCPDGFEPNEQYMECTAIVHCEVGEWSQWSPCSKRGKTCGFKRGEESRTRETLRIPSASGDTCPATKEKRKCVVQRRRCRKGERKGGGERKRRPNKEENKEENRESRQEERDTDNREESENKNKTEHRRRKAQIKQRVSTAGSTVQ</sequence>
<dbReference type="GO" id="GO:0016055">
    <property type="term" value="P:Wnt signaling pathway"/>
    <property type="evidence" value="ECO:0007669"/>
    <property type="project" value="UniProtKB-KW"/>
</dbReference>
<dbReference type="InterPro" id="IPR000884">
    <property type="entry name" value="TSP1_rpt"/>
</dbReference>
<dbReference type="AlphaFoldDB" id="A0AAD8G9R8"/>
<feature type="compositionally biased region" description="Polar residues" evidence="11">
    <location>
        <begin position="263"/>
        <end position="273"/>
    </location>
</feature>
<feature type="compositionally biased region" description="Basic and acidic residues" evidence="11">
    <location>
        <begin position="211"/>
        <end position="251"/>
    </location>
</feature>
<evidence type="ECO:0000256" key="11">
    <source>
        <dbReference type="SAM" id="MobiDB-lite"/>
    </source>
</evidence>
<evidence type="ECO:0000313" key="15">
    <source>
        <dbReference type="EMBL" id="KAK1170386.1"/>
    </source>
</evidence>
<comment type="subcellular location">
    <subcellularLocation>
        <location evidence="1">Secreted</location>
    </subcellularLocation>
</comment>
<feature type="region of interest" description="Disordered" evidence="11">
    <location>
        <begin position="210"/>
        <end position="273"/>
    </location>
</feature>
<dbReference type="PROSITE" id="PS50092">
    <property type="entry name" value="TSP1"/>
    <property type="match status" value="1"/>
</dbReference>
<feature type="domain" description="Spondin-like TSP1" evidence="14">
    <location>
        <begin position="148"/>
        <end position="203"/>
    </location>
</feature>
<dbReference type="SMART" id="SM00209">
    <property type="entry name" value="TSP1"/>
    <property type="match status" value="1"/>
</dbReference>
<keyword evidence="8" id="KW-0677">Repeat</keyword>
<dbReference type="SMART" id="SM00261">
    <property type="entry name" value="FU"/>
    <property type="match status" value="2"/>
</dbReference>
<dbReference type="GO" id="GO:0030177">
    <property type="term" value="P:positive regulation of Wnt signaling pathway"/>
    <property type="evidence" value="ECO:0007669"/>
    <property type="project" value="UniProtKB-ARBA"/>
</dbReference>
<dbReference type="Pfam" id="PF15913">
    <property type="entry name" value="Furin-like_2"/>
    <property type="match status" value="1"/>
</dbReference>
<keyword evidence="10" id="KW-0325">Glycoprotein</keyword>
<accession>A0AAD8G9R8</accession>
<dbReference type="GO" id="GO:0008201">
    <property type="term" value="F:heparin binding"/>
    <property type="evidence" value="ECO:0007669"/>
    <property type="project" value="UniProtKB-KW"/>
</dbReference>
<organism evidence="15 16">
    <name type="scientific">Acipenser oxyrinchus oxyrinchus</name>
    <dbReference type="NCBI Taxonomy" id="40147"/>
    <lineage>
        <taxon>Eukaryota</taxon>
        <taxon>Metazoa</taxon>
        <taxon>Chordata</taxon>
        <taxon>Craniata</taxon>
        <taxon>Vertebrata</taxon>
        <taxon>Euteleostomi</taxon>
        <taxon>Actinopterygii</taxon>
        <taxon>Chondrostei</taxon>
        <taxon>Acipenseriformes</taxon>
        <taxon>Acipenseridae</taxon>
        <taxon>Acipenser</taxon>
    </lineage>
</organism>
<evidence type="ECO:0000256" key="6">
    <source>
        <dbReference type="ARBA" id="ARBA00022687"/>
    </source>
</evidence>
<dbReference type="InterPro" id="IPR009030">
    <property type="entry name" value="Growth_fac_rcpt_cys_sf"/>
</dbReference>
<reference evidence="15" key="1">
    <citation type="submission" date="2022-02" db="EMBL/GenBank/DDBJ databases">
        <title>Atlantic sturgeon de novo genome assembly.</title>
        <authorList>
            <person name="Stock M."/>
            <person name="Klopp C."/>
            <person name="Guiguen Y."/>
            <person name="Cabau C."/>
            <person name="Parinello H."/>
            <person name="Santidrian Yebra-Pimentel E."/>
            <person name="Kuhl H."/>
            <person name="Dirks R.P."/>
            <person name="Guessner J."/>
            <person name="Wuertz S."/>
            <person name="Du K."/>
            <person name="Schartl M."/>
        </authorList>
    </citation>
    <scope>NUCLEOTIDE SEQUENCE</scope>
    <source>
        <strain evidence="15">STURGEONOMICS-FGT-2020</strain>
        <tissue evidence="15">Whole blood</tissue>
    </source>
</reference>
<dbReference type="GO" id="GO:0005576">
    <property type="term" value="C:extracellular region"/>
    <property type="evidence" value="ECO:0007669"/>
    <property type="project" value="UniProtKB-SubCell"/>
</dbReference>
<dbReference type="InterPro" id="IPR044004">
    <property type="entry name" value="TSP1_spondin_dom"/>
</dbReference>
<dbReference type="Gene3D" id="2.20.100.10">
    <property type="entry name" value="Thrombospondin type-1 (TSP1) repeat"/>
    <property type="match status" value="1"/>
</dbReference>
<keyword evidence="16" id="KW-1185">Reference proteome</keyword>
<dbReference type="InterPro" id="IPR051514">
    <property type="entry name" value="R-spondin"/>
</dbReference>